<organism evidence="7 8">
    <name type="scientific">Elysia chlorotica</name>
    <name type="common">Eastern emerald elysia</name>
    <name type="synonym">Sea slug</name>
    <dbReference type="NCBI Taxonomy" id="188477"/>
    <lineage>
        <taxon>Eukaryota</taxon>
        <taxon>Metazoa</taxon>
        <taxon>Spiralia</taxon>
        <taxon>Lophotrochozoa</taxon>
        <taxon>Mollusca</taxon>
        <taxon>Gastropoda</taxon>
        <taxon>Heterobranchia</taxon>
        <taxon>Euthyneura</taxon>
        <taxon>Panpulmonata</taxon>
        <taxon>Sacoglossa</taxon>
        <taxon>Placobranchoidea</taxon>
        <taxon>Plakobranchidae</taxon>
        <taxon>Elysia</taxon>
    </lineage>
</organism>
<dbReference type="InterPro" id="IPR002893">
    <property type="entry name" value="Znf_MYND"/>
</dbReference>
<proteinExistence type="predicted"/>
<dbReference type="STRING" id="188477.A0A3S1BNT1"/>
<feature type="compositionally biased region" description="Basic and acidic residues" evidence="5">
    <location>
        <begin position="81"/>
        <end position="90"/>
    </location>
</feature>
<sequence length="438" mass="48228">MASGRRRKTFKDFYGDLEEENKSDAATTGAGSDSSNRPGDLDLESREEDRSGLESCSLDNSHGSSGADKVGSLGKSSNSFRKNDTAERPKTRLGKGKTQDKPSRGVDIGKPKTSPGEDGATGEAKSPHLGKTNRTHSSSGGAASGGSGGNGPGTTSRDDETFDDQKSGEKDIVSTFEIHTEYQGGPGPRQYRRDIFLAGIKSPIACADGAKVKRDATDLMSKPLTICNLCKTTSPEPLKRCARCCAVSYCSKECQSADFAAHKLFCRRCDHYDIARARVYPAVRFFLDLRHPRDYTVLLEDMPSEYQYQCGAWCNILVEMLGEIPHYRRHSCLVRDLSGHVTKVVFHDETNIYFHPSINPVQFSPRPLGSCLIPGNFLLLVGVHWRHFSDGTLGIRINDLHSAFFIDMSDHALSRLYKDDVKKIVSNYDDSPLFSGFF</sequence>
<evidence type="ECO:0000256" key="2">
    <source>
        <dbReference type="ARBA" id="ARBA00022771"/>
    </source>
</evidence>
<dbReference type="SUPFAM" id="SSF144232">
    <property type="entry name" value="HIT/MYND zinc finger-like"/>
    <property type="match status" value="1"/>
</dbReference>
<feature type="compositionally biased region" description="Basic and acidic residues" evidence="5">
    <location>
        <begin position="97"/>
        <end position="110"/>
    </location>
</feature>
<evidence type="ECO:0000256" key="3">
    <source>
        <dbReference type="ARBA" id="ARBA00022833"/>
    </source>
</evidence>
<feature type="compositionally biased region" description="Basic and acidic residues" evidence="5">
    <location>
        <begin position="39"/>
        <end position="52"/>
    </location>
</feature>
<comment type="caution">
    <text evidence="7">The sequence shown here is derived from an EMBL/GenBank/DDBJ whole genome shotgun (WGS) entry which is preliminary data.</text>
</comment>
<accession>A0A3S1BNT1</accession>
<reference evidence="7 8" key="1">
    <citation type="submission" date="2019-01" db="EMBL/GenBank/DDBJ databases">
        <title>A draft genome assembly of the solar-powered sea slug Elysia chlorotica.</title>
        <authorList>
            <person name="Cai H."/>
            <person name="Li Q."/>
            <person name="Fang X."/>
            <person name="Li J."/>
            <person name="Curtis N.E."/>
            <person name="Altenburger A."/>
            <person name="Shibata T."/>
            <person name="Feng M."/>
            <person name="Maeda T."/>
            <person name="Schwartz J.A."/>
            <person name="Shigenobu S."/>
            <person name="Lundholm N."/>
            <person name="Nishiyama T."/>
            <person name="Yang H."/>
            <person name="Hasebe M."/>
            <person name="Li S."/>
            <person name="Pierce S.K."/>
            <person name="Wang J."/>
        </authorList>
    </citation>
    <scope>NUCLEOTIDE SEQUENCE [LARGE SCALE GENOMIC DNA]</scope>
    <source>
        <strain evidence="7">EC2010</strain>
        <tissue evidence="7">Whole organism of an adult</tissue>
    </source>
</reference>
<dbReference type="OrthoDB" id="2519255at2759"/>
<dbReference type="PROSITE" id="PS50865">
    <property type="entry name" value="ZF_MYND_2"/>
    <property type="match status" value="1"/>
</dbReference>
<evidence type="ECO:0000256" key="4">
    <source>
        <dbReference type="PROSITE-ProRule" id="PRU00134"/>
    </source>
</evidence>
<dbReference type="Pfam" id="PF01753">
    <property type="entry name" value="zf-MYND"/>
    <property type="match status" value="1"/>
</dbReference>
<evidence type="ECO:0000313" key="8">
    <source>
        <dbReference type="Proteomes" id="UP000271974"/>
    </source>
</evidence>
<dbReference type="Gene3D" id="6.10.140.2220">
    <property type="match status" value="1"/>
</dbReference>
<evidence type="ECO:0000313" key="7">
    <source>
        <dbReference type="EMBL" id="RUS85130.1"/>
    </source>
</evidence>
<feature type="domain" description="MYND-type" evidence="6">
    <location>
        <begin position="227"/>
        <end position="266"/>
    </location>
</feature>
<feature type="compositionally biased region" description="Gly residues" evidence="5">
    <location>
        <begin position="142"/>
        <end position="152"/>
    </location>
</feature>
<dbReference type="AlphaFoldDB" id="A0A3S1BNT1"/>
<gene>
    <name evidence="7" type="ORF">EGW08_007094</name>
</gene>
<protein>
    <recommendedName>
        <fullName evidence="6">MYND-type domain-containing protein</fullName>
    </recommendedName>
</protein>
<evidence type="ECO:0000256" key="5">
    <source>
        <dbReference type="SAM" id="MobiDB-lite"/>
    </source>
</evidence>
<feature type="compositionally biased region" description="Basic and acidic residues" evidence="5">
    <location>
        <begin position="156"/>
        <end position="172"/>
    </location>
</feature>
<dbReference type="Proteomes" id="UP000271974">
    <property type="component" value="Unassembled WGS sequence"/>
</dbReference>
<name>A0A3S1BNT1_ELYCH</name>
<dbReference type="GO" id="GO:0008270">
    <property type="term" value="F:zinc ion binding"/>
    <property type="evidence" value="ECO:0007669"/>
    <property type="project" value="UniProtKB-KW"/>
</dbReference>
<feature type="region of interest" description="Disordered" evidence="5">
    <location>
        <begin position="1"/>
        <end position="188"/>
    </location>
</feature>
<dbReference type="EMBL" id="RQTK01000180">
    <property type="protein sequence ID" value="RUS85130.1"/>
    <property type="molecule type" value="Genomic_DNA"/>
</dbReference>
<dbReference type="PROSITE" id="PS01360">
    <property type="entry name" value="ZF_MYND_1"/>
    <property type="match status" value="1"/>
</dbReference>
<evidence type="ECO:0000259" key="6">
    <source>
        <dbReference type="PROSITE" id="PS50865"/>
    </source>
</evidence>
<keyword evidence="3" id="KW-0862">Zinc</keyword>
<feature type="compositionally biased region" description="Polar residues" evidence="5">
    <location>
        <begin position="24"/>
        <end position="37"/>
    </location>
</feature>
<evidence type="ECO:0000256" key="1">
    <source>
        <dbReference type="ARBA" id="ARBA00022723"/>
    </source>
</evidence>
<keyword evidence="8" id="KW-1185">Reference proteome</keyword>
<keyword evidence="2 4" id="KW-0863">Zinc-finger</keyword>
<keyword evidence="1" id="KW-0479">Metal-binding</keyword>